<evidence type="ECO:0000256" key="1">
    <source>
        <dbReference type="SAM" id="Phobius"/>
    </source>
</evidence>
<dbReference type="PANTHER" id="PTHR37312:SF1">
    <property type="entry name" value="MEMBRANE-BOUND ACYLTRANSFERASE YKRP-RELATED"/>
    <property type="match status" value="1"/>
</dbReference>
<keyword evidence="1" id="KW-1133">Transmembrane helix</keyword>
<dbReference type="AlphaFoldDB" id="A0AAJ6AL55"/>
<dbReference type="EMBL" id="CP122566">
    <property type="protein sequence ID" value="WGH94264.1"/>
    <property type="molecule type" value="Genomic_DNA"/>
</dbReference>
<organism evidence="3 4">
    <name type="scientific">Auritidibacter ignavus</name>
    <dbReference type="NCBI Taxonomy" id="678932"/>
    <lineage>
        <taxon>Bacteria</taxon>
        <taxon>Bacillati</taxon>
        <taxon>Actinomycetota</taxon>
        <taxon>Actinomycetes</taxon>
        <taxon>Micrococcales</taxon>
        <taxon>Micrococcaceae</taxon>
        <taxon>Auritidibacter</taxon>
    </lineage>
</organism>
<evidence type="ECO:0000313" key="3">
    <source>
        <dbReference type="EMBL" id="WGH94264.1"/>
    </source>
</evidence>
<proteinExistence type="predicted"/>
<dbReference type="Proteomes" id="UP001224674">
    <property type="component" value="Chromosome"/>
</dbReference>
<keyword evidence="3" id="KW-0012">Acyltransferase</keyword>
<keyword evidence="4" id="KW-1185">Reference proteome</keyword>
<dbReference type="GO" id="GO:0016747">
    <property type="term" value="F:acyltransferase activity, transferring groups other than amino-acyl groups"/>
    <property type="evidence" value="ECO:0007669"/>
    <property type="project" value="InterPro"/>
</dbReference>
<feature type="transmembrane region" description="Helical" evidence="1">
    <location>
        <begin position="173"/>
        <end position="195"/>
    </location>
</feature>
<reference evidence="3 4" key="1">
    <citation type="submission" date="2023-03" db="EMBL/GenBank/DDBJ databases">
        <title>Complete genome sequences of several Auritidibacter ignavus strains isolated from ear infections.</title>
        <authorList>
            <person name="Baehr T."/>
            <person name="Baumhoegger A.M."/>
        </authorList>
    </citation>
    <scope>NUCLEOTIDE SEQUENCE [LARGE SCALE GENOMIC DNA]</scope>
    <source>
        <strain evidence="3 4">BABAE-6</strain>
    </source>
</reference>
<protein>
    <submittedName>
        <fullName evidence="3">Acyltransferase</fullName>
        <ecNumber evidence="3">2.3.1.-</ecNumber>
    </submittedName>
</protein>
<feature type="transmembrane region" description="Helical" evidence="1">
    <location>
        <begin position="48"/>
        <end position="65"/>
    </location>
</feature>
<accession>A0AAJ6AL55</accession>
<dbReference type="InterPro" id="IPR052734">
    <property type="entry name" value="Nod_factor_acetyltransferase"/>
</dbReference>
<feature type="transmembrane region" description="Helical" evidence="1">
    <location>
        <begin position="317"/>
        <end position="335"/>
    </location>
</feature>
<feature type="transmembrane region" description="Helical" evidence="1">
    <location>
        <begin position="148"/>
        <end position="167"/>
    </location>
</feature>
<feature type="transmembrane region" description="Helical" evidence="1">
    <location>
        <begin position="24"/>
        <end position="42"/>
    </location>
</feature>
<gene>
    <name evidence="3" type="ORF">QDX21_05605</name>
</gene>
<dbReference type="RefSeq" id="WP_279675337.1">
    <property type="nucleotide sequence ID" value="NZ_CP122566.1"/>
</dbReference>
<evidence type="ECO:0000259" key="2">
    <source>
        <dbReference type="Pfam" id="PF01757"/>
    </source>
</evidence>
<feature type="transmembrane region" description="Helical" evidence="1">
    <location>
        <begin position="247"/>
        <end position="267"/>
    </location>
</feature>
<feature type="transmembrane region" description="Helical" evidence="1">
    <location>
        <begin position="287"/>
        <end position="305"/>
    </location>
</feature>
<dbReference type="EC" id="2.3.1.-" evidence="3"/>
<sequence>MMTTAPPNTNTATVKRPRIVGVDALRVLCLIAVIFGHTYGATIEHREFLSMWRMPLFFVLSGYFLTPGKSLRAETNTRFTTLLVPYFWWSVICSVVTVIWWYHDPKHLTELLIMGWYGGGDQTIIWMAFWFLSVLTATVLLYRCLQHLPAWVPWAVALSGLVLSDILDDELLARTPFSVGLCLPVLFYILCGRALHMLVHTRLQATIGTERPSTPYALIGSGLVVAGFIATALGVPTHSIQSSDFGLFLVTPLTGITISAGFILLSATWGDRLIRAIPPMRHWVYQLARAGTVVVLLHGIVLLQLDRWDLGNLHLRFLLTVVICFAVGTLLCRLAPRYWWARLLTGMRTPKTSSPRSSVS</sequence>
<keyword evidence="3" id="KW-0808">Transferase</keyword>
<feature type="transmembrane region" description="Helical" evidence="1">
    <location>
        <begin position="123"/>
        <end position="141"/>
    </location>
</feature>
<evidence type="ECO:0000313" key="4">
    <source>
        <dbReference type="Proteomes" id="UP001224674"/>
    </source>
</evidence>
<keyword evidence="1" id="KW-0812">Transmembrane</keyword>
<dbReference type="PANTHER" id="PTHR37312">
    <property type="entry name" value="MEMBRANE-BOUND ACYLTRANSFERASE YKRP-RELATED"/>
    <property type="match status" value="1"/>
</dbReference>
<dbReference type="Pfam" id="PF01757">
    <property type="entry name" value="Acyl_transf_3"/>
    <property type="match status" value="1"/>
</dbReference>
<name>A0AAJ6AL55_9MICC</name>
<feature type="transmembrane region" description="Helical" evidence="1">
    <location>
        <begin position="216"/>
        <end position="235"/>
    </location>
</feature>
<feature type="domain" description="Acyltransferase 3" evidence="2">
    <location>
        <begin position="20"/>
        <end position="331"/>
    </location>
</feature>
<dbReference type="InterPro" id="IPR002656">
    <property type="entry name" value="Acyl_transf_3_dom"/>
</dbReference>
<keyword evidence="1" id="KW-0472">Membrane</keyword>
<feature type="transmembrane region" description="Helical" evidence="1">
    <location>
        <begin position="86"/>
        <end position="103"/>
    </location>
</feature>